<protein>
    <submittedName>
        <fullName evidence="2">DUF2884 family protein</fullName>
    </submittedName>
</protein>
<organism evidence="2 3">
    <name type="scientific">Pseudoalteromonas agarivorans</name>
    <dbReference type="NCBI Taxonomy" id="176102"/>
    <lineage>
        <taxon>Bacteria</taxon>
        <taxon>Pseudomonadati</taxon>
        <taxon>Pseudomonadota</taxon>
        <taxon>Gammaproteobacteria</taxon>
        <taxon>Alteromonadales</taxon>
        <taxon>Pseudoalteromonadaceae</taxon>
        <taxon>Pseudoalteromonas</taxon>
    </lineage>
</organism>
<evidence type="ECO:0000313" key="3">
    <source>
        <dbReference type="Proteomes" id="UP000279995"/>
    </source>
</evidence>
<reference evidence="2 3" key="1">
    <citation type="submission" date="2018-10" db="EMBL/GenBank/DDBJ databases">
        <title>Complete Genome Sequence and Transcriptomic Profiles of a Marine Bacterium, Pseudoalteromonas agarivorans Hao 2018.</title>
        <authorList>
            <person name="Hao L."/>
        </authorList>
    </citation>
    <scope>NUCLEOTIDE SEQUENCE [LARGE SCALE GENOMIC DNA]</scope>
    <source>
        <strain evidence="2 3">Hao 2018</strain>
    </source>
</reference>
<accession>A0AAD0XA61</accession>
<evidence type="ECO:0000256" key="1">
    <source>
        <dbReference type="SAM" id="SignalP"/>
    </source>
</evidence>
<proteinExistence type="predicted"/>
<gene>
    <name evidence="2" type="ORF">D9T18_00325</name>
</gene>
<evidence type="ECO:0000313" key="2">
    <source>
        <dbReference type="EMBL" id="AYM85241.1"/>
    </source>
</evidence>
<name>A0AAD0XA61_9GAMM</name>
<keyword evidence="1" id="KW-0732">Signal</keyword>
<dbReference type="AlphaFoldDB" id="A0AAD0XA61"/>
<sequence>MKNLLLVSALICTPAAMAHNDNNAGISFSNEQCNVEFKNDVRIKPSELEIFTASNQFMRFNSNGNLTINGEQVSINSEQRQALTQYSDNLRTQLPEVANIALDGVKIAGVALEEVANTFNIDGLDDLSGLMDDIRLEVENTFYQQGTFVMGQQSFNQFGENFEHQFEEQIETVVESAVMQSMGSILVALGSELLGSGGDMDAFEQRMENMGAQIEEKVELHASALEKRANSLCDSFANIAQQEEQLVAQLPQLKGYELFTIKQTNTPHRI</sequence>
<dbReference type="Pfam" id="PF11101">
    <property type="entry name" value="DUF2884"/>
    <property type="match status" value="1"/>
</dbReference>
<dbReference type="Proteomes" id="UP000279995">
    <property type="component" value="Chromosome I"/>
</dbReference>
<feature type="signal peptide" evidence="1">
    <location>
        <begin position="1"/>
        <end position="18"/>
    </location>
</feature>
<dbReference type="EMBL" id="CP033065">
    <property type="protein sequence ID" value="AYM85241.1"/>
    <property type="molecule type" value="Genomic_DNA"/>
</dbReference>
<feature type="chain" id="PRO_5042122860" evidence="1">
    <location>
        <begin position="19"/>
        <end position="270"/>
    </location>
</feature>
<dbReference type="InterPro" id="IPR021307">
    <property type="entry name" value="DUF2884"/>
</dbReference>
<dbReference type="RefSeq" id="WP_121636782.1">
    <property type="nucleotide sequence ID" value="NZ_CP033065.1"/>
</dbReference>